<dbReference type="PANTHER" id="PTHR47424:SF2">
    <property type="entry name" value="TRANSCRIPTION FACTOR DOMAIN-CONTAINING PROTEIN-RELATED"/>
    <property type="match status" value="1"/>
</dbReference>
<dbReference type="InterPro" id="IPR007219">
    <property type="entry name" value="XnlR_reg_dom"/>
</dbReference>
<dbReference type="Pfam" id="PF04082">
    <property type="entry name" value="Fungal_trans"/>
    <property type="match status" value="1"/>
</dbReference>
<dbReference type="GO" id="GO:0000981">
    <property type="term" value="F:DNA-binding transcription factor activity, RNA polymerase II-specific"/>
    <property type="evidence" value="ECO:0007669"/>
    <property type="project" value="TreeGrafter"/>
</dbReference>
<dbReference type="GO" id="GO:0000978">
    <property type="term" value="F:RNA polymerase II cis-regulatory region sequence-specific DNA binding"/>
    <property type="evidence" value="ECO:0007669"/>
    <property type="project" value="TreeGrafter"/>
</dbReference>
<keyword evidence="7" id="KW-1185">Reference proteome</keyword>
<evidence type="ECO:0000313" key="6">
    <source>
        <dbReference type="EMBL" id="KAK0949741.1"/>
    </source>
</evidence>
<feature type="compositionally biased region" description="Low complexity" evidence="4">
    <location>
        <begin position="355"/>
        <end position="369"/>
    </location>
</feature>
<proteinExistence type="predicted"/>
<dbReference type="GO" id="GO:0000435">
    <property type="term" value="P:positive regulation of transcription from RNA polymerase II promoter by galactose"/>
    <property type="evidence" value="ECO:0007669"/>
    <property type="project" value="TreeGrafter"/>
</dbReference>
<organism evidence="6 7">
    <name type="scientific">Friedmanniomyces endolithicus</name>
    <dbReference type="NCBI Taxonomy" id="329885"/>
    <lineage>
        <taxon>Eukaryota</taxon>
        <taxon>Fungi</taxon>
        <taxon>Dikarya</taxon>
        <taxon>Ascomycota</taxon>
        <taxon>Pezizomycotina</taxon>
        <taxon>Dothideomycetes</taxon>
        <taxon>Dothideomycetidae</taxon>
        <taxon>Mycosphaerellales</taxon>
        <taxon>Teratosphaeriaceae</taxon>
        <taxon>Friedmanniomyces</taxon>
    </lineage>
</organism>
<dbReference type="GO" id="GO:0005634">
    <property type="term" value="C:nucleus"/>
    <property type="evidence" value="ECO:0007669"/>
    <property type="project" value="TreeGrafter"/>
</dbReference>
<evidence type="ECO:0000313" key="7">
    <source>
        <dbReference type="Proteomes" id="UP001175353"/>
    </source>
</evidence>
<dbReference type="PANTHER" id="PTHR47424">
    <property type="entry name" value="REGULATORY PROTEIN GAL4"/>
    <property type="match status" value="1"/>
</dbReference>
<feature type="region of interest" description="Disordered" evidence="4">
    <location>
        <begin position="286"/>
        <end position="313"/>
    </location>
</feature>
<evidence type="ECO:0000256" key="2">
    <source>
        <dbReference type="ARBA" id="ARBA00023163"/>
    </source>
</evidence>
<dbReference type="GO" id="GO:0006351">
    <property type="term" value="P:DNA-templated transcription"/>
    <property type="evidence" value="ECO:0007669"/>
    <property type="project" value="InterPro"/>
</dbReference>
<comment type="caution">
    <text evidence="6">The sequence shown here is derived from an EMBL/GenBank/DDBJ whole genome shotgun (WGS) entry which is preliminary data.</text>
</comment>
<gene>
    <name evidence="6" type="ORF">LTR91_026201</name>
</gene>
<dbReference type="Proteomes" id="UP001175353">
    <property type="component" value="Unassembled WGS sequence"/>
</dbReference>
<dbReference type="GO" id="GO:0008270">
    <property type="term" value="F:zinc ion binding"/>
    <property type="evidence" value="ECO:0007669"/>
    <property type="project" value="InterPro"/>
</dbReference>
<sequence>MMQDQLVNAYFSCYNSSYPILHERTFRDKCAIRSRLTRGDSWHLVYFMVLAIGEWILGYCSDEHSLYYDAARSRFQVEHLESGNANKVQAFLLMGNYLQKRDRPNTGYNFIGIANRMALGLGLHRETANTSGKDSTAMHRRRVLFWTLYSFDSGFSITTGRPLLVSDSFIDVRIPANVDDSQSVACLPLEVTYPTTYSTLIAQARLARIANKIYAQFMSALPCAEVDHHSSVMEQMLLNWRTSLPVYFFSTDVPDWFLGPRQIVLWKQANLHMLLLLASQRHHTDVHDKSASGRSVHQASHGSATHVAQSERDEDLRAYEEISERAHRCLDFLARADKTATRSLKLLSRVRENVRQSSTSPQSQPQESPRQPRRSQHLHQGGPNFGSLPDMSGSDVVATHSMKATTGLADVGGVNLTPGIDNVLTEDWANATDPSFAMFFNGANKFNELFQGVDEFPGTDEYDDFAYQSSGWPMG</sequence>
<feature type="compositionally biased region" description="Polar residues" evidence="4">
    <location>
        <begin position="292"/>
        <end position="308"/>
    </location>
</feature>
<dbReference type="CDD" id="cd12148">
    <property type="entry name" value="fungal_TF_MHR"/>
    <property type="match status" value="1"/>
</dbReference>
<dbReference type="SMART" id="SM00906">
    <property type="entry name" value="Fungal_trans"/>
    <property type="match status" value="1"/>
</dbReference>
<accession>A0AAN6GYS7</accession>
<evidence type="ECO:0000256" key="4">
    <source>
        <dbReference type="SAM" id="MobiDB-lite"/>
    </source>
</evidence>
<reference evidence="6" key="1">
    <citation type="submission" date="2023-06" db="EMBL/GenBank/DDBJ databases">
        <title>Black Yeasts Isolated from many extreme environments.</title>
        <authorList>
            <person name="Coleine C."/>
            <person name="Stajich J.E."/>
            <person name="Selbmann L."/>
        </authorList>
    </citation>
    <scope>NUCLEOTIDE SEQUENCE</scope>
    <source>
        <strain evidence="6">CCFEE 5200</strain>
    </source>
</reference>
<keyword evidence="1" id="KW-0805">Transcription regulation</keyword>
<keyword evidence="3" id="KW-0539">Nucleus</keyword>
<keyword evidence="2" id="KW-0804">Transcription</keyword>
<protein>
    <recommendedName>
        <fullName evidence="5">Xylanolytic transcriptional activator regulatory domain-containing protein</fullName>
    </recommendedName>
</protein>
<feature type="region of interest" description="Disordered" evidence="4">
    <location>
        <begin position="348"/>
        <end position="394"/>
    </location>
</feature>
<evidence type="ECO:0000259" key="5">
    <source>
        <dbReference type="SMART" id="SM00906"/>
    </source>
</evidence>
<evidence type="ECO:0000256" key="1">
    <source>
        <dbReference type="ARBA" id="ARBA00023015"/>
    </source>
</evidence>
<evidence type="ECO:0000256" key="3">
    <source>
        <dbReference type="ARBA" id="ARBA00023242"/>
    </source>
</evidence>
<dbReference type="InterPro" id="IPR051127">
    <property type="entry name" value="Fungal_SecMet_Regulators"/>
</dbReference>
<feature type="domain" description="Xylanolytic transcriptional activator regulatory" evidence="5">
    <location>
        <begin position="107"/>
        <end position="181"/>
    </location>
</feature>
<dbReference type="EMBL" id="JAUJLE010001021">
    <property type="protein sequence ID" value="KAK0949741.1"/>
    <property type="molecule type" value="Genomic_DNA"/>
</dbReference>
<name>A0AAN6GYS7_9PEZI</name>
<dbReference type="AlphaFoldDB" id="A0AAN6GYS7"/>